<gene>
    <name evidence="2" type="ORF">MNBD_ALPHA11-1222</name>
</gene>
<proteinExistence type="predicted"/>
<protein>
    <submittedName>
        <fullName evidence="2">Uncharacterized protein</fullName>
    </submittedName>
</protein>
<reference evidence="2" key="1">
    <citation type="submission" date="2018-06" db="EMBL/GenBank/DDBJ databases">
        <authorList>
            <person name="Zhirakovskaya E."/>
        </authorList>
    </citation>
    <scope>NUCLEOTIDE SEQUENCE</scope>
</reference>
<feature type="region of interest" description="Disordered" evidence="1">
    <location>
        <begin position="1"/>
        <end position="39"/>
    </location>
</feature>
<dbReference type="EMBL" id="UOEQ01000017">
    <property type="protein sequence ID" value="VAW13629.1"/>
    <property type="molecule type" value="Genomic_DNA"/>
</dbReference>
<name>A0A3B0TN46_9ZZZZ</name>
<dbReference type="AlphaFoldDB" id="A0A3B0TN46"/>
<organism evidence="2">
    <name type="scientific">hydrothermal vent metagenome</name>
    <dbReference type="NCBI Taxonomy" id="652676"/>
    <lineage>
        <taxon>unclassified sequences</taxon>
        <taxon>metagenomes</taxon>
        <taxon>ecological metagenomes</taxon>
    </lineage>
</organism>
<evidence type="ECO:0000256" key="1">
    <source>
        <dbReference type="SAM" id="MobiDB-lite"/>
    </source>
</evidence>
<sequence>MTRVSSVPSHWHGKSPFSANGGSFSPNDFGLLDPGSSPG</sequence>
<accession>A0A3B0TN46</accession>
<evidence type="ECO:0000313" key="2">
    <source>
        <dbReference type="EMBL" id="VAW13629.1"/>
    </source>
</evidence>
<feature type="compositionally biased region" description="Polar residues" evidence="1">
    <location>
        <begin position="17"/>
        <end position="26"/>
    </location>
</feature>